<dbReference type="InParanoid" id="G5AP72"/>
<feature type="transmembrane region" description="Helical" evidence="7">
    <location>
        <begin position="70"/>
        <end position="89"/>
    </location>
</feature>
<keyword evidence="4" id="KW-0807">Transducer</keyword>
<keyword evidence="5 7" id="KW-0472">Membrane</keyword>
<proteinExistence type="predicted"/>
<reference evidence="9 10" key="1">
    <citation type="journal article" date="2011" name="Nature">
        <title>Genome sequencing reveals insights into physiology and longevity of the naked mole rat.</title>
        <authorList>
            <person name="Kim E.B."/>
            <person name="Fang X."/>
            <person name="Fushan A.A."/>
            <person name="Huang Z."/>
            <person name="Lobanov A.V."/>
            <person name="Han L."/>
            <person name="Marino S.M."/>
            <person name="Sun X."/>
            <person name="Turanov A.A."/>
            <person name="Yang P."/>
            <person name="Yim S.H."/>
            <person name="Zhao X."/>
            <person name="Kasaikina M.V."/>
            <person name="Stoletzki N."/>
            <person name="Peng C."/>
            <person name="Polak P."/>
            <person name="Xiong Z."/>
            <person name="Kiezun A."/>
            <person name="Zhu Y."/>
            <person name="Chen Y."/>
            <person name="Kryukov G.V."/>
            <person name="Zhang Q."/>
            <person name="Peshkin L."/>
            <person name="Yang L."/>
            <person name="Bronson R.T."/>
            <person name="Buffenstein R."/>
            <person name="Wang B."/>
            <person name="Han C."/>
            <person name="Li Q."/>
            <person name="Chen L."/>
            <person name="Zhao W."/>
            <person name="Sunyaev S.R."/>
            <person name="Park T.J."/>
            <person name="Zhang G."/>
            <person name="Wang J."/>
            <person name="Gladyshev V.N."/>
        </authorList>
    </citation>
    <scope>NUCLEOTIDE SEQUENCE [LARGE SCALE GENOMIC DNA]</scope>
</reference>
<keyword evidence="4" id="KW-0297">G-protein coupled receptor</keyword>
<accession>G5AP72</accession>
<evidence type="ECO:0000256" key="2">
    <source>
        <dbReference type="ARBA" id="ARBA00022692"/>
    </source>
</evidence>
<dbReference type="GO" id="GO:0004930">
    <property type="term" value="F:G protein-coupled receptor activity"/>
    <property type="evidence" value="ECO:0007669"/>
    <property type="project" value="UniProtKB-KW"/>
</dbReference>
<keyword evidence="6 9" id="KW-0675">Receptor</keyword>
<evidence type="ECO:0000256" key="3">
    <source>
        <dbReference type="ARBA" id="ARBA00022989"/>
    </source>
</evidence>
<dbReference type="GO" id="GO:0016020">
    <property type="term" value="C:membrane"/>
    <property type="evidence" value="ECO:0007669"/>
    <property type="project" value="UniProtKB-SubCell"/>
</dbReference>
<dbReference type="Pfam" id="PF00001">
    <property type="entry name" value="7tm_1"/>
    <property type="match status" value="1"/>
</dbReference>
<dbReference type="EMBL" id="JH166321">
    <property type="protein sequence ID" value="EHA98832.1"/>
    <property type="molecule type" value="Genomic_DNA"/>
</dbReference>
<protein>
    <submittedName>
        <fullName evidence="9">Olfactory receptor 7E24</fullName>
    </submittedName>
</protein>
<organism evidence="9 10">
    <name type="scientific">Heterocephalus glaber</name>
    <name type="common">Naked mole rat</name>
    <dbReference type="NCBI Taxonomy" id="10181"/>
    <lineage>
        <taxon>Eukaryota</taxon>
        <taxon>Metazoa</taxon>
        <taxon>Chordata</taxon>
        <taxon>Craniata</taxon>
        <taxon>Vertebrata</taxon>
        <taxon>Euteleostomi</taxon>
        <taxon>Mammalia</taxon>
        <taxon>Eutheria</taxon>
        <taxon>Euarchontoglires</taxon>
        <taxon>Glires</taxon>
        <taxon>Rodentia</taxon>
        <taxon>Hystricomorpha</taxon>
        <taxon>Bathyergidae</taxon>
        <taxon>Heterocephalus</taxon>
    </lineage>
</organism>
<dbReference type="AlphaFoldDB" id="G5AP72"/>
<evidence type="ECO:0000313" key="10">
    <source>
        <dbReference type="Proteomes" id="UP000006813"/>
    </source>
</evidence>
<evidence type="ECO:0000256" key="4">
    <source>
        <dbReference type="ARBA" id="ARBA00023040"/>
    </source>
</evidence>
<keyword evidence="3 7" id="KW-1133">Transmembrane helix</keyword>
<feature type="domain" description="G-protein coupled receptors family 1 profile" evidence="8">
    <location>
        <begin position="52"/>
        <end position="131"/>
    </location>
</feature>
<evidence type="ECO:0000259" key="8">
    <source>
        <dbReference type="PROSITE" id="PS50262"/>
    </source>
</evidence>
<name>G5AP72_HETGA</name>
<keyword evidence="2 7" id="KW-0812">Transmembrane</keyword>
<evidence type="ECO:0000256" key="1">
    <source>
        <dbReference type="ARBA" id="ARBA00004141"/>
    </source>
</evidence>
<evidence type="ECO:0000256" key="6">
    <source>
        <dbReference type="ARBA" id="ARBA00023170"/>
    </source>
</evidence>
<dbReference type="InterPro" id="IPR017452">
    <property type="entry name" value="GPCR_Rhodpsn_7TM"/>
</dbReference>
<evidence type="ECO:0000256" key="5">
    <source>
        <dbReference type="ARBA" id="ARBA00023136"/>
    </source>
</evidence>
<dbReference type="PANTHER" id="PTHR48001">
    <property type="entry name" value="OLFACTORY RECEPTOR"/>
    <property type="match status" value="1"/>
</dbReference>
<dbReference type="PROSITE" id="PS50262">
    <property type="entry name" value="G_PROTEIN_RECEP_F1_2"/>
    <property type="match status" value="1"/>
</dbReference>
<sequence length="131" mass="14760">MSLGGRRCPSNIDPQILTDIFEFHLMKLSENPDLQLILFGLFLSIYLVTELRNLLIILTSSYDSHLHTPMYFFLSNLSLADFCFISTMIPKITLDIQTHSAVISYVGSLTKISLLIILGSMDDMLLTVMAL</sequence>
<dbReference type="Gene3D" id="1.20.1070.10">
    <property type="entry name" value="Rhodopsin 7-helix transmembrane proteins"/>
    <property type="match status" value="1"/>
</dbReference>
<dbReference type="Proteomes" id="UP000006813">
    <property type="component" value="Unassembled WGS sequence"/>
</dbReference>
<comment type="subcellular location">
    <subcellularLocation>
        <location evidence="1">Membrane</location>
        <topology evidence="1">Multi-pass membrane protein</topology>
    </subcellularLocation>
</comment>
<dbReference type="InterPro" id="IPR000276">
    <property type="entry name" value="GPCR_Rhodpsn"/>
</dbReference>
<feature type="transmembrane region" description="Helical" evidence="7">
    <location>
        <begin position="36"/>
        <end position="58"/>
    </location>
</feature>
<evidence type="ECO:0000313" key="9">
    <source>
        <dbReference type="EMBL" id="EHA98832.1"/>
    </source>
</evidence>
<evidence type="ECO:0000256" key="7">
    <source>
        <dbReference type="SAM" id="Phobius"/>
    </source>
</evidence>
<gene>
    <name evidence="9" type="ORF">GW7_19971</name>
</gene>
<feature type="transmembrane region" description="Helical" evidence="7">
    <location>
        <begin position="101"/>
        <end position="121"/>
    </location>
</feature>
<dbReference type="SUPFAM" id="SSF81321">
    <property type="entry name" value="Family A G protein-coupled receptor-like"/>
    <property type="match status" value="1"/>
</dbReference>